<evidence type="ECO:0000256" key="1">
    <source>
        <dbReference type="SAM" id="Phobius"/>
    </source>
</evidence>
<evidence type="ECO:0000313" key="3">
    <source>
        <dbReference type="Proteomes" id="UP000034406"/>
    </source>
</evidence>
<feature type="transmembrane region" description="Helical" evidence="1">
    <location>
        <begin position="262"/>
        <end position="286"/>
    </location>
</feature>
<organism evidence="2 3">
    <name type="scientific">Candidatus Shapirobacteria bacterium GW2011_GWE2_38_30</name>
    <dbReference type="NCBI Taxonomy" id="1618490"/>
    <lineage>
        <taxon>Bacteria</taxon>
        <taxon>Candidatus Shapironibacteriota</taxon>
    </lineage>
</organism>
<keyword evidence="1" id="KW-1133">Transmembrane helix</keyword>
<protein>
    <submittedName>
        <fullName evidence="2">Uncharacterized protein</fullName>
    </submittedName>
</protein>
<reference evidence="2 3" key="1">
    <citation type="journal article" date="2015" name="Nature">
        <title>rRNA introns, odd ribosomes, and small enigmatic genomes across a large radiation of phyla.</title>
        <authorList>
            <person name="Brown C.T."/>
            <person name="Hug L.A."/>
            <person name="Thomas B.C."/>
            <person name="Sharon I."/>
            <person name="Castelle C.J."/>
            <person name="Singh A."/>
            <person name="Wilkins M.J."/>
            <person name="Williams K.H."/>
            <person name="Banfield J.F."/>
        </authorList>
    </citation>
    <scope>NUCLEOTIDE SEQUENCE [LARGE SCALE GENOMIC DNA]</scope>
</reference>
<sequence>MSAYNLTIKPAQIEIIAKPGSSITQAYLITNNSPNTLYLTPSVEAWTPQGNDGSVKYCSPACPDAYNAISYSLGNADLKINQSFTLTPNQSQQLVLKIKSTPDASLGDYYATFFISQFTTDKIRNSDPAAPQTSAKLGSHILLSLSKTESNPASSQIKLFKTSPRLKDIFFGKVNFTAQIDNTSDYYYPIVGKINIVKNGKTQTSLDLAPQNVLAHHSRNINCISPDKQSLQTCSLKAPFWPGHYTATLSLNPAIKSTPVTISYYIFPYYLGLALLLLSLAAILFFKRKPSST</sequence>
<gene>
    <name evidence="2" type="ORF">US90_C0008G0010</name>
</gene>
<comment type="caution">
    <text evidence="2">The sequence shown here is derived from an EMBL/GenBank/DDBJ whole genome shotgun (WGS) entry which is preliminary data.</text>
</comment>
<dbReference type="Proteomes" id="UP000034406">
    <property type="component" value="Unassembled WGS sequence"/>
</dbReference>
<evidence type="ECO:0000313" key="2">
    <source>
        <dbReference type="EMBL" id="KKQ70118.1"/>
    </source>
</evidence>
<keyword evidence="1" id="KW-0812">Transmembrane</keyword>
<name>A0A0G0JRF6_9BACT</name>
<dbReference type="STRING" id="1618490.US90_C0008G0010"/>
<keyword evidence="1" id="KW-0472">Membrane</keyword>
<proteinExistence type="predicted"/>
<accession>A0A0G0JRF6</accession>
<dbReference type="AlphaFoldDB" id="A0A0G0JRF6"/>
<dbReference type="EMBL" id="LBUT01000008">
    <property type="protein sequence ID" value="KKQ70118.1"/>
    <property type="molecule type" value="Genomic_DNA"/>
</dbReference>